<proteinExistence type="predicted"/>
<dbReference type="RefSeq" id="WP_184325833.1">
    <property type="nucleotide sequence ID" value="NZ_JACHLZ010000001.1"/>
</dbReference>
<evidence type="ECO:0000256" key="3">
    <source>
        <dbReference type="ARBA" id="ARBA00022679"/>
    </source>
</evidence>
<dbReference type="InterPro" id="IPR050953">
    <property type="entry name" value="N4_N6_ade-DNA_methylase"/>
</dbReference>
<evidence type="ECO:0000313" key="6">
    <source>
        <dbReference type="Proteomes" id="UP000588158"/>
    </source>
</evidence>
<comment type="catalytic activity">
    <reaction evidence="4">
        <text>a 2'-deoxyadenosine in DNA + S-adenosyl-L-methionine = an N(6)-methyl-2'-deoxyadenosine in DNA + S-adenosyl-L-homocysteine + H(+)</text>
        <dbReference type="Rhea" id="RHEA:15197"/>
        <dbReference type="Rhea" id="RHEA-COMP:12418"/>
        <dbReference type="Rhea" id="RHEA-COMP:12419"/>
        <dbReference type="ChEBI" id="CHEBI:15378"/>
        <dbReference type="ChEBI" id="CHEBI:57856"/>
        <dbReference type="ChEBI" id="CHEBI:59789"/>
        <dbReference type="ChEBI" id="CHEBI:90615"/>
        <dbReference type="ChEBI" id="CHEBI:90616"/>
        <dbReference type="EC" id="2.1.1.72"/>
    </reaction>
</comment>
<organism evidence="5 6">
    <name type="scientific">Brachybacterium aquaticum</name>
    <dbReference type="NCBI Taxonomy" id="1432564"/>
    <lineage>
        <taxon>Bacteria</taxon>
        <taxon>Bacillati</taxon>
        <taxon>Actinomycetota</taxon>
        <taxon>Actinomycetes</taxon>
        <taxon>Micrococcales</taxon>
        <taxon>Dermabacteraceae</taxon>
        <taxon>Brachybacterium</taxon>
    </lineage>
</organism>
<dbReference type="PANTHER" id="PTHR33841:SF1">
    <property type="entry name" value="DNA METHYLTRANSFERASE A"/>
    <property type="match status" value="1"/>
</dbReference>
<name>A0A841AF08_9MICO</name>
<comment type="caution">
    <text evidence="5">The sequence shown here is derived from an EMBL/GenBank/DDBJ whole genome shotgun (WGS) entry which is preliminary data.</text>
</comment>
<keyword evidence="3" id="KW-0808">Transferase</keyword>
<dbReference type="EC" id="2.1.1.72" evidence="1"/>
<dbReference type="PANTHER" id="PTHR33841">
    <property type="entry name" value="DNA METHYLTRANSFERASE YEEA-RELATED"/>
    <property type="match status" value="1"/>
</dbReference>
<dbReference type="Proteomes" id="UP000588158">
    <property type="component" value="Unassembled WGS sequence"/>
</dbReference>
<reference evidence="5 6" key="1">
    <citation type="submission" date="2020-08" db="EMBL/GenBank/DDBJ databases">
        <title>Sequencing the genomes of 1000 actinobacteria strains.</title>
        <authorList>
            <person name="Klenk H.-P."/>
        </authorList>
    </citation>
    <scope>NUCLEOTIDE SEQUENCE [LARGE SCALE GENOMIC DNA]</scope>
    <source>
        <strain evidence="5 6">DSM 28796</strain>
    </source>
</reference>
<dbReference type="GO" id="GO:0009007">
    <property type="term" value="F:site-specific DNA-methyltransferase (adenine-specific) activity"/>
    <property type="evidence" value="ECO:0007669"/>
    <property type="project" value="UniProtKB-EC"/>
</dbReference>
<sequence length="1650" mass="182669">MAISDALYVVEDWISEHYFTADDASKTFTARTKALLQEWRTTGEEDPTWQSPRDRFTAARTGLVSRLLDLQADTAALPETASSSERRELLGERSLRLADELRTILGYTEQTDSDGNAAPGRWDVTTTGPLRRYATRGVDEAPFAMLDALAADDVQDVLAKQAGYLPTDVVLHEGTEDEQRLTTVPQVLSALAIEKDAPEFLLVLAGRFAVLTSSRLWPQGRYLVADLQTIAERNDQKRGGEVERMLAALSADSLAPDANSQIWWTDTVQESIDNAVGVSEDLRDGVRESIEIIANEVIRRRDAQGLAPLPQDQAQPLALQSLRYLYRILFLLYAEASPELGVLPVGAPEYQAGYSLDRLRDLTQREVPLDAADGTYLYRSLQVLFDLINTGHRPEDVQADGPAEHGGGALVFENLDADLFRADRTALIDEVKLGNKALQAVLENLLLSRVQKGKSRGFISYVALGINQLGAVYESLMSYTGSFADQDLVEVAKGGDPKDGSWVVPEDVIDDSMTQHLVMVEDETGKKVPRTYRHGEFVFRLSGRARQQSASYYSPEVITSFTVAQGLAELLDPVITDETDLPEGTVVFDDEDFDHQPIRRRRTTAAEILNMSICEPALGSGAFAIEAVRQLAAEYLTRRQDELDQRIDPERYAEELQRVKAYIALHNVYGVDLNPTAVELAEVSLWLDTMAPGLKAPWFGLRLRAGNSLIGARHAVYRADTLKKSKLKAVVETAPETLPVTTVHDPVGADGTRASMAGRIAHFLLPGEGWLAAAQDAEIKKLAPDAAKDLRDHAKDWAGKLTPPQLAQLQTLSQRVEELWGLALRRIRAAEEQSRRAIPVWGAETSEGGAVTRTQIEDTLADANCAYQRLRLVMDAWCALWFWPVLPDDEIAPPRFPQWLATVQKILGTSFEVVKHTKNAKGPGEGQLALGSAEVWEQLDAVEMMFPLGNAANTERLIADTPWLKRCTEIAAEQRFFHWELDFAAAFDRRGFDLQVGNPPWVRPTLDLPGLLGEFNPWWVLSNKPSNAEKKHRRELTLGHEGAAEALLSGTRDVAATAEFVGSAAMYPDMTGTQPDLYRNFMAQTWAHSSATGIVTLVHPPTHLTDARGYALRLATYRRMRRHWRLLNKLRLFHEIKDEIWYSVNVYGAPRDVDFLSAVGIFHPTVVEASFRHDGTGPEPGFKNAEGSWDLTPHRARIQRNRRDQLELWHSLMESGNSEVAVESSRMLSSVNHAAATALEILSRTTKVGSLAPRFSSGWHETGDRAKGRFESRWGVPESWEEVILQGASFHVSNPLFAQLNSTMKNFQDYSVTDLEALLPSAIPATEYKPLYCETKAAGGELVSNTSIYDKAYGTWSYTNTRDGETVTDVTPVRTFYRVMWRAMAAGNGERTLVPAIFPPGAAAVHSVNSYGLPGCAKTSLVGLVASMGSLLADFVIRSSVGSGISPTAVERLPVVPSDHWLAPAAHLRTLRLNSLTTAYADLWRDTFDSSFTADAWTGGLDRPNRPALGDVGPEWSMASPLRIDEDRRQALVEIDAIMAIVTGISIDDLVTIYRTQFGVLNDYDRGEGKKAYIFDANGRQIPSAVRTAWNKAGRPETGLPLEDRTAVHPSATGTGRTIVYEQPFRILDREADMRQAYAEFTRRMEENGS</sequence>
<evidence type="ECO:0000256" key="2">
    <source>
        <dbReference type="ARBA" id="ARBA00022603"/>
    </source>
</evidence>
<evidence type="ECO:0000313" key="5">
    <source>
        <dbReference type="EMBL" id="MBB5832517.1"/>
    </source>
</evidence>
<evidence type="ECO:0000256" key="1">
    <source>
        <dbReference type="ARBA" id="ARBA00011900"/>
    </source>
</evidence>
<dbReference type="EMBL" id="JACHLZ010000001">
    <property type="protein sequence ID" value="MBB5832517.1"/>
    <property type="molecule type" value="Genomic_DNA"/>
</dbReference>
<dbReference type="InterPro" id="IPR029063">
    <property type="entry name" value="SAM-dependent_MTases_sf"/>
</dbReference>
<dbReference type="SUPFAM" id="SSF53335">
    <property type="entry name" value="S-adenosyl-L-methionine-dependent methyltransferases"/>
    <property type="match status" value="1"/>
</dbReference>
<evidence type="ECO:0000256" key="4">
    <source>
        <dbReference type="ARBA" id="ARBA00047942"/>
    </source>
</evidence>
<dbReference type="Gene3D" id="3.40.50.150">
    <property type="entry name" value="Vaccinia Virus protein VP39"/>
    <property type="match status" value="2"/>
</dbReference>
<gene>
    <name evidence="5" type="ORF">HNR70_002330</name>
</gene>
<keyword evidence="2 5" id="KW-0489">Methyltransferase</keyword>
<keyword evidence="6" id="KW-1185">Reference proteome</keyword>
<dbReference type="GO" id="GO:0032259">
    <property type="term" value="P:methylation"/>
    <property type="evidence" value="ECO:0007669"/>
    <property type="project" value="UniProtKB-KW"/>
</dbReference>
<accession>A0A841AF08</accession>
<protein>
    <recommendedName>
        <fullName evidence="1">site-specific DNA-methyltransferase (adenine-specific)</fullName>
        <ecNumber evidence="1">2.1.1.72</ecNumber>
    </recommendedName>
</protein>